<dbReference type="Proteomes" id="UP000267821">
    <property type="component" value="Unassembled WGS sequence"/>
</dbReference>
<evidence type="ECO:0000256" key="5">
    <source>
        <dbReference type="ARBA" id="ARBA00038219"/>
    </source>
</evidence>
<name>A0A3N4LZZ0_9PEZI</name>
<dbReference type="InterPro" id="IPR051153">
    <property type="entry name" value="Yeast_CWMannoprotein_PIR"/>
</dbReference>
<comment type="subcellular location">
    <subcellularLocation>
        <location evidence="1">Secreted</location>
        <location evidence="1">Cell wall</location>
    </subcellularLocation>
</comment>
<dbReference type="PANTHER" id="PTHR47254">
    <property type="entry name" value="CELL WALL MANNOPROTEIN CIS3-RELATED"/>
    <property type="match status" value="1"/>
</dbReference>
<evidence type="ECO:0000313" key="8">
    <source>
        <dbReference type="Proteomes" id="UP000267821"/>
    </source>
</evidence>
<dbReference type="AlphaFoldDB" id="A0A3N4LZZ0"/>
<comment type="similarity">
    <text evidence="5">Belongs to the PIR protein family.</text>
</comment>
<dbReference type="InParanoid" id="A0A3N4LZZ0"/>
<evidence type="ECO:0000256" key="1">
    <source>
        <dbReference type="ARBA" id="ARBA00004191"/>
    </source>
</evidence>
<dbReference type="GO" id="GO:0005199">
    <property type="term" value="F:structural constituent of cell wall"/>
    <property type="evidence" value="ECO:0007669"/>
    <property type="project" value="TreeGrafter"/>
</dbReference>
<accession>A0A3N4LZZ0</accession>
<proteinExistence type="inferred from homology"/>
<dbReference type="GO" id="GO:0031505">
    <property type="term" value="P:fungal-type cell wall organization"/>
    <property type="evidence" value="ECO:0007669"/>
    <property type="project" value="TreeGrafter"/>
</dbReference>
<dbReference type="PANTHER" id="PTHR47254:SF1">
    <property type="entry name" value="CELL WALL MANNOPROTEIN CIS3-RELATED"/>
    <property type="match status" value="1"/>
</dbReference>
<dbReference type="InterPro" id="IPR054508">
    <property type="entry name" value="PIR1-like_C"/>
</dbReference>
<keyword evidence="2" id="KW-0134">Cell wall</keyword>
<evidence type="ECO:0000256" key="2">
    <source>
        <dbReference type="ARBA" id="ARBA00022512"/>
    </source>
</evidence>
<dbReference type="Pfam" id="PF22799">
    <property type="entry name" value="PIR1-like_C"/>
    <property type="match status" value="1"/>
</dbReference>
<keyword evidence="8" id="KW-1185">Reference proteome</keyword>
<evidence type="ECO:0000256" key="4">
    <source>
        <dbReference type="ARBA" id="ARBA00022729"/>
    </source>
</evidence>
<evidence type="ECO:0000313" key="7">
    <source>
        <dbReference type="EMBL" id="RPB27248.1"/>
    </source>
</evidence>
<feature type="non-terminal residue" evidence="7">
    <location>
        <position position="1"/>
    </location>
</feature>
<gene>
    <name evidence="7" type="ORF">L211DRAFT_780497</name>
</gene>
<sequence>LNVYLENGILKDSQGRQGYIADNYQFQFDAPPQATPYATSGFFTCADGTIGLNGSNIFYQCASGNFSNIYDRAWAPQCEPIKLKITAQPGSAQY</sequence>
<dbReference type="GO" id="GO:0009277">
    <property type="term" value="C:fungal-type cell wall"/>
    <property type="evidence" value="ECO:0007669"/>
    <property type="project" value="TreeGrafter"/>
</dbReference>
<keyword evidence="3" id="KW-0964">Secreted</keyword>
<dbReference type="STRING" id="1051890.A0A3N4LZZ0"/>
<evidence type="ECO:0000259" key="6">
    <source>
        <dbReference type="Pfam" id="PF22799"/>
    </source>
</evidence>
<reference evidence="7 8" key="1">
    <citation type="journal article" date="2018" name="Nat. Ecol. Evol.">
        <title>Pezizomycetes genomes reveal the molecular basis of ectomycorrhizal truffle lifestyle.</title>
        <authorList>
            <person name="Murat C."/>
            <person name="Payen T."/>
            <person name="Noel B."/>
            <person name="Kuo A."/>
            <person name="Morin E."/>
            <person name="Chen J."/>
            <person name="Kohler A."/>
            <person name="Krizsan K."/>
            <person name="Balestrini R."/>
            <person name="Da Silva C."/>
            <person name="Montanini B."/>
            <person name="Hainaut M."/>
            <person name="Levati E."/>
            <person name="Barry K.W."/>
            <person name="Belfiori B."/>
            <person name="Cichocki N."/>
            <person name="Clum A."/>
            <person name="Dockter R.B."/>
            <person name="Fauchery L."/>
            <person name="Guy J."/>
            <person name="Iotti M."/>
            <person name="Le Tacon F."/>
            <person name="Lindquist E.A."/>
            <person name="Lipzen A."/>
            <person name="Malagnac F."/>
            <person name="Mello A."/>
            <person name="Molinier V."/>
            <person name="Miyauchi S."/>
            <person name="Poulain J."/>
            <person name="Riccioni C."/>
            <person name="Rubini A."/>
            <person name="Sitrit Y."/>
            <person name="Splivallo R."/>
            <person name="Traeger S."/>
            <person name="Wang M."/>
            <person name="Zifcakova L."/>
            <person name="Wipf D."/>
            <person name="Zambonelli A."/>
            <person name="Paolocci F."/>
            <person name="Nowrousian M."/>
            <person name="Ottonello S."/>
            <person name="Baldrian P."/>
            <person name="Spatafora J.W."/>
            <person name="Henrissat B."/>
            <person name="Nagy L.G."/>
            <person name="Aury J.M."/>
            <person name="Wincker P."/>
            <person name="Grigoriev I.V."/>
            <person name="Bonfante P."/>
            <person name="Martin F.M."/>
        </authorList>
    </citation>
    <scope>NUCLEOTIDE SEQUENCE [LARGE SCALE GENOMIC DNA]</scope>
    <source>
        <strain evidence="7 8">ATCC MYA-4762</strain>
    </source>
</reference>
<dbReference type="EMBL" id="ML121532">
    <property type="protein sequence ID" value="RPB27248.1"/>
    <property type="molecule type" value="Genomic_DNA"/>
</dbReference>
<keyword evidence="4" id="KW-0732">Signal</keyword>
<organism evidence="7 8">
    <name type="scientific">Terfezia boudieri ATCC MYA-4762</name>
    <dbReference type="NCBI Taxonomy" id="1051890"/>
    <lineage>
        <taxon>Eukaryota</taxon>
        <taxon>Fungi</taxon>
        <taxon>Dikarya</taxon>
        <taxon>Ascomycota</taxon>
        <taxon>Pezizomycotina</taxon>
        <taxon>Pezizomycetes</taxon>
        <taxon>Pezizales</taxon>
        <taxon>Pezizaceae</taxon>
        <taxon>Terfezia</taxon>
    </lineage>
</organism>
<feature type="domain" description="Cell wall mannoprotein PIR1-like C-terminal" evidence="6">
    <location>
        <begin position="8"/>
        <end position="81"/>
    </location>
</feature>
<evidence type="ECO:0000256" key="3">
    <source>
        <dbReference type="ARBA" id="ARBA00022525"/>
    </source>
</evidence>
<protein>
    <recommendedName>
        <fullName evidence="6">Cell wall mannoprotein PIR1-like C-terminal domain-containing protein</fullName>
    </recommendedName>
</protein>
<dbReference type="OrthoDB" id="5415592at2759"/>